<name>A0A0K1IQJ3_HALGI</name>
<keyword evidence="2" id="KW-1133">Transmembrane helix</keyword>
<evidence type="ECO:0000256" key="1">
    <source>
        <dbReference type="SAM" id="MobiDB-lite"/>
    </source>
</evidence>
<keyword evidence="2" id="KW-0812">Transmembrane</keyword>
<accession>A0A0K1IQJ3</accession>
<dbReference type="AlphaFoldDB" id="A0A0K1IQJ3"/>
<sequence>MSEDDSLSLAQKAYHTVTPGTRPRTNSEMDSIGWTMFLILVVLMVPFLPFIAIVYVLSKVFGYLNAQRGPSP</sequence>
<dbReference type="PATRIC" id="fig|35746.4.peg.446"/>
<evidence type="ECO:0000313" key="5">
    <source>
        <dbReference type="Proteomes" id="UP000066124"/>
    </source>
</evidence>
<protein>
    <submittedName>
        <fullName evidence="3">Uncharacterized protein</fullName>
    </submittedName>
</protein>
<organism evidence="3 5">
    <name type="scientific">Haloferax gibbonsii</name>
    <dbReference type="NCBI Taxonomy" id="35746"/>
    <lineage>
        <taxon>Archaea</taxon>
        <taxon>Methanobacteriati</taxon>
        <taxon>Methanobacteriota</taxon>
        <taxon>Stenosarchaea group</taxon>
        <taxon>Halobacteria</taxon>
        <taxon>Halobacteriales</taxon>
        <taxon>Haloferacaceae</taxon>
        <taxon>Haloferax</taxon>
    </lineage>
</organism>
<gene>
    <name evidence="3" type="ORF">ABY42_02085</name>
    <name evidence="4" type="ORF">HfgLR_02130</name>
</gene>
<evidence type="ECO:0000256" key="2">
    <source>
        <dbReference type="SAM" id="Phobius"/>
    </source>
</evidence>
<proteinExistence type="predicted"/>
<dbReference type="EMBL" id="CP011947">
    <property type="protein sequence ID" value="AKU06590.1"/>
    <property type="molecule type" value="Genomic_DNA"/>
</dbReference>
<feature type="region of interest" description="Disordered" evidence="1">
    <location>
        <begin position="1"/>
        <end position="26"/>
    </location>
</feature>
<dbReference type="KEGG" id="hgi:ABY42_02085"/>
<dbReference type="InterPro" id="IPR055957">
    <property type="entry name" value="DUF7535"/>
</dbReference>
<dbReference type="EMBL" id="CP063205">
    <property type="protein sequence ID" value="QOS10579.1"/>
    <property type="molecule type" value="Genomic_DNA"/>
</dbReference>
<keyword evidence="2" id="KW-0472">Membrane</keyword>
<evidence type="ECO:0000313" key="3">
    <source>
        <dbReference type="EMBL" id="AKU06590.1"/>
    </source>
</evidence>
<evidence type="ECO:0000313" key="4">
    <source>
        <dbReference type="EMBL" id="QOS10579.1"/>
    </source>
</evidence>
<reference evidence="4" key="3">
    <citation type="journal article" date="2021" name="Front. Microbiol.">
        <title>Cellular and Genomic Properties of Haloferax gibbonsii LR2-5, the Host of Euryarchaeal Virus HFTV1.</title>
        <authorList>
            <person name="Tittes C."/>
            <person name="Schwarzer S."/>
            <person name="Pfeiffer F."/>
            <person name="Dyall-Smith M."/>
            <person name="Rodriguez-Franco M."/>
            <person name="Oksanen H.M."/>
            <person name="Quax T.E.F."/>
        </authorList>
    </citation>
    <scope>NUCLEOTIDE SEQUENCE</scope>
    <source>
        <strain evidence="4">LR2-5</strain>
    </source>
</reference>
<reference evidence="5" key="1">
    <citation type="journal article" date="2015" name="J. Biotechnol.">
        <title>Complete genome sequence of Haloferax gibbonsii strain ARA6, a potential producer of polyhydroxyalkanoates and halocins isolated from Araruama, Rio de Janeiro, Brasil.</title>
        <authorList>
            <person name="Pinto L.H."/>
            <person name="D'Alincourt Carvalho-Assef A.P."/>
            <person name="Vieira R.P."/>
            <person name="Clementino M.M."/>
            <person name="Albano R.M."/>
        </authorList>
    </citation>
    <scope>NUCLEOTIDE SEQUENCE [LARGE SCALE GENOMIC DNA]</scope>
    <source>
        <strain evidence="5">ARA6</strain>
    </source>
</reference>
<dbReference type="RefSeq" id="WP_004973435.1">
    <property type="nucleotide sequence ID" value="NZ_CP011947.1"/>
</dbReference>
<feature type="transmembrane region" description="Helical" evidence="2">
    <location>
        <begin position="32"/>
        <end position="58"/>
    </location>
</feature>
<dbReference type="GeneID" id="59458088"/>
<dbReference type="Pfam" id="PF24379">
    <property type="entry name" value="DUF7535"/>
    <property type="match status" value="1"/>
</dbReference>
<reference evidence="3" key="2">
    <citation type="submission" date="2015-06" db="EMBL/GenBank/DDBJ databases">
        <authorList>
            <person name="Hoefler B.C."/>
            <person name="Straight P.D."/>
        </authorList>
    </citation>
    <scope>NUCLEOTIDE SEQUENCE [LARGE SCALE GENOMIC DNA]</scope>
    <source>
        <strain evidence="3">ARA6</strain>
    </source>
</reference>
<dbReference type="Proteomes" id="UP000663064">
    <property type="component" value="Chromosome"/>
</dbReference>
<dbReference type="Proteomes" id="UP000066124">
    <property type="component" value="Chromosome"/>
</dbReference>